<dbReference type="Gene3D" id="3.30.200.20">
    <property type="entry name" value="Phosphorylase Kinase, domain 1"/>
    <property type="match status" value="1"/>
</dbReference>
<feature type="domain" description="Aminoglycoside phosphotransferase" evidence="1">
    <location>
        <begin position="33"/>
        <end position="252"/>
    </location>
</feature>
<dbReference type="PANTHER" id="PTHR47829:SF3">
    <property type="entry name" value="AMINOGLYCOSIDE PHOSPHOTRANSFERASE DOMAIN-CONTAINING PROTEIN"/>
    <property type="match status" value="1"/>
</dbReference>
<dbReference type="InterPro" id="IPR011009">
    <property type="entry name" value="Kinase-like_dom_sf"/>
</dbReference>
<dbReference type="InterPro" id="IPR041726">
    <property type="entry name" value="ACAD10_11_N"/>
</dbReference>
<gene>
    <name evidence="2" type="ORF">GCM10025791_35270</name>
</gene>
<dbReference type="Pfam" id="PF01636">
    <property type="entry name" value="APH"/>
    <property type="match status" value="1"/>
</dbReference>
<proteinExistence type="predicted"/>
<dbReference type="Gene3D" id="3.90.1200.10">
    <property type="match status" value="1"/>
</dbReference>
<accession>A0AAV3U5T1</accession>
<dbReference type="EMBL" id="BAABLX010000029">
    <property type="protein sequence ID" value="GAA4951677.1"/>
    <property type="molecule type" value="Genomic_DNA"/>
</dbReference>
<dbReference type="CDD" id="cd05154">
    <property type="entry name" value="ACAD10_11_N-like"/>
    <property type="match status" value="1"/>
</dbReference>
<reference evidence="3" key="1">
    <citation type="journal article" date="2019" name="Int. J. Syst. Evol. Microbiol.">
        <title>The Global Catalogue of Microorganisms (GCM) 10K type strain sequencing project: providing services to taxonomists for standard genome sequencing and annotation.</title>
        <authorList>
            <consortium name="The Broad Institute Genomics Platform"/>
            <consortium name="The Broad Institute Genome Sequencing Center for Infectious Disease"/>
            <person name="Wu L."/>
            <person name="Ma J."/>
        </authorList>
    </citation>
    <scope>NUCLEOTIDE SEQUENCE [LARGE SCALE GENOMIC DNA]</scope>
    <source>
        <strain evidence="3">JCM 19134</strain>
    </source>
</reference>
<dbReference type="InterPro" id="IPR052898">
    <property type="entry name" value="ACAD10-like"/>
</dbReference>
<evidence type="ECO:0000259" key="1">
    <source>
        <dbReference type="Pfam" id="PF01636"/>
    </source>
</evidence>
<name>A0AAV3U5T1_9ALTE</name>
<keyword evidence="3" id="KW-1185">Reference proteome</keyword>
<protein>
    <submittedName>
        <fullName evidence="2">Phosphotransferase family protein</fullName>
    </submittedName>
</protein>
<sequence length="343" mass="38284">MSTANQASIQLDTQTLAGYLEQNIQGFKGPLTAEKFAGGQSNPTFLLTTASGKYVLRRKPPGELLKSAHAVDREFRVMAALTETDVPVAKMYHLCEDDSVIGSMFYVMEYIDGRVMWDPALPEQSNAQRAAIYQEMNRVLAALHSVDVEAVGLADYGKPGNYFERQVGRWSKQYRASETETIPEMERLMDWLPQHMPADDGRVSLVHGDFRLDNMMFHPQESRVLALVDWELSTLGHPFADLAYQCMQLRMDHAGIMSGLAGKDRAALGIPSEEEYVAEYCQRMGISGIEHWNFYLVFSFFRFAAILQGVKSRALAGNASSTKALQMGELVVPLAKLAVELLD</sequence>
<dbReference type="AlphaFoldDB" id="A0AAV3U5T1"/>
<evidence type="ECO:0000313" key="3">
    <source>
        <dbReference type="Proteomes" id="UP001409585"/>
    </source>
</evidence>
<dbReference type="PANTHER" id="PTHR47829">
    <property type="entry name" value="HYDROLASE, PUTATIVE (AFU_ORTHOLOGUE AFUA_1G12880)-RELATED"/>
    <property type="match status" value="1"/>
</dbReference>
<organism evidence="2 3">
    <name type="scientific">Halioxenophilus aromaticivorans</name>
    <dbReference type="NCBI Taxonomy" id="1306992"/>
    <lineage>
        <taxon>Bacteria</taxon>
        <taxon>Pseudomonadati</taxon>
        <taxon>Pseudomonadota</taxon>
        <taxon>Gammaproteobacteria</taxon>
        <taxon>Alteromonadales</taxon>
        <taxon>Alteromonadaceae</taxon>
        <taxon>Halioxenophilus</taxon>
    </lineage>
</organism>
<dbReference type="InterPro" id="IPR002575">
    <property type="entry name" value="Aminoglycoside_PTrfase"/>
</dbReference>
<evidence type="ECO:0000313" key="2">
    <source>
        <dbReference type="EMBL" id="GAA4951677.1"/>
    </source>
</evidence>
<dbReference type="SUPFAM" id="SSF56112">
    <property type="entry name" value="Protein kinase-like (PK-like)"/>
    <property type="match status" value="1"/>
</dbReference>
<comment type="caution">
    <text evidence="2">The sequence shown here is derived from an EMBL/GenBank/DDBJ whole genome shotgun (WGS) entry which is preliminary data.</text>
</comment>
<dbReference type="Proteomes" id="UP001409585">
    <property type="component" value="Unassembled WGS sequence"/>
</dbReference>
<dbReference type="RefSeq" id="WP_345425510.1">
    <property type="nucleotide sequence ID" value="NZ_AP031496.1"/>
</dbReference>